<feature type="domain" description="Lipoprotein LPP20-like" evidence="2">
    <location>
        <begin position="24"/>
        <end position="122"/>
    </location>
</feature>
<name>A0A1Y6ECI2_9GAMM</name>
<dbReference type="AlphaFoldDB" id="A0A1Y6ECI2"/>
<dbReference type="Proteomes" id="UP000194450">
    <property type="component" value="Unassembled WGS sequence"/>
</dbReference>
<dbReference type="EMBL" id="FXWH01000001">
    <property type="protein sequence ID" value="SMQ57883.1"/>
    <property type="molecule type" value="Genomic_DNA"/>
</dbReference>
<evidence type="ECO:0000259" key="2">
    <source>
        <dbReference type="Pfam" id="PF02169"/>
    </source>
</evidence>
<dbReference type="InterPro" id="IPR024952">
    <property type="entry name" value="LPP20-like_dom"/>
</dbReference>
<keyword evidence="3" id="KW-0449">Lipoprotein</keyword>
<keyword evidence="1" id="KW-0732">Signal</keyword>
<organism evidence="3 4">
    <name type="scientific">Pseudidiomarina planktonica</name>
    <dbReference type="NCBI Taxonomy" id="1323738"/>
    <lineage>
        <taxon>Bacteria</taxon>
        <taxon>Pseudomonadati</taxon>
        <taxon>Pseudomonadota</taxon>
        <taxon>Gammaproteobacteria</taxon>
        <taxon>Alteromonadales</taxon>
        <taxon>Idiomarinaceae</taxon>
        <taxon>Pseudidiomarina</taxon>
    </lineage>
</organism>
<feature type="signal peptide" evidence="1">
    <location>
        <begin position="1"/>
        <end position="20"/>
    </location>
</feature>
<dbReference type="RefSeq" id="WP_086433234.1">
    <property type="nucleotide sequence ID" value="NZ_FXWH01000001.1"/>
</dbReference>
<evidence type="ECO:0000256" key="1">
    <source>
        <dbReference type="SAM" id="SignalP"/>
    </source>
</evidence>
<evidence type="ECO:0000313" key="4">
    <source>
        <dbReference type="Proteomes" id="UP000194450"/>
    </source>
</evidence>
<feature type="chain" id="PRO_5012531724" evidence="1">
    <location>
        <begin position="21"/>
        <end position="324"/>
    </location>
</feature>
<reference evidence="4" key="1">
    <citation type="submission" date="2017-04" db="EMBL/GenBank/DDBJ databases">
        <authorList>
            <person name="Varghese N."/>
            <person name="Submissions S."/>
        </authorList>
    </citation>
    <scope>NUCLEOTIDE SEQUENCE [LARGE SCALE GENOMIC DNA]</scope>
</reference>
<sequence>MTKRFLFFILCAALSCIACAQTAPDWYSQPGDPSSNSAPQLTSVGTGATLESARQDALGSLVSMLYAEVSRKTATGYYETNQASQTYVAGTTIVNTDSLPLQNVEVLKSEQRQQRYYVQIQVPASSLATALEEASVKALTTPPSAKNQLIEALMLMQALQEFTTIEHYLPVLRSLSNELAERVSALRSSQQNELARVAQNIDFSWQAPPSLNEFGGDIAARLNAHGFSTSSVSNNSSSTPSGSKPEQWQLVISGQFRGGKQANVEVDRQQLKQLRLNLRWYLNNDFTQPALSSQIILVGYGSSQAAAEEDIQQQLQQLPIISFI</sequence>
<proteinExistence type="predicted"/>
<dbReference type="Gene3D" id="3.10.28.20">
    <property type="entry name" value="Acetamidase/Formamidase-like domains"/>
    <property type="match status" value="1"/>
</dbReference>
<accession>A0A1Y6ECI2</accession>
<dbReference type="Pfam" id="PF02169">
    <property type="entry name" value="LPP20"/>
    <property type="match status" value="1"/>
</dbReference>
<keyword evidence="4" id="KW-1185">Reference proteome</keyword>
<gene>
    <name evidence="3" type="ORF">SAMN06297229_0020</name>
</gene>
<protein>
    <submittedName>
        <fullName evidence="3">LPP20 lipoprotein</fullName>
    </submittedName>
</protein>
<dbReference type="PROSITE" id="PS51257">
    <property type="entry name" value="PROKAR_LIPOPROTEIN"/>
    <property type="match status" value="1"/>
</dbReference>
<evidence type="ECO:0000313" key="3">
    <source>
        <dbReference type="EMBL" id="SMQ57883.1"/>
    </source>
</evidence>